<reference evidence="2" key="1">
    <citation type="submission" date="2023-06" db="EMBL/GenBank/DDBJ databases">
        <authorList>
            <person name="Noh H."/>
        </authorList>
    </citation>
    <scope>NUCLEOTIDE SEQUENCE</scope>
    <source>
        <strain evidence="2">DUCC20226</strain>
    </source>
</reference>
<sequence length="273" mass="29576">MGGVASVPTDSRDVQVISAGYSRTGTVSMSLALDKLLDGPILHGGTQILVRGDDYCSIWIKAYEARNAGDKEQTLKLVREATAGFVGTADLPPADFIPEMMEVYPNAKVVLVRRDPVKWWNSIAALTSRTTPAWLGIVLAPIPGWRYIPSFANEYSRSTLQLAGLSVTEETANPAELIKRGGPYILEAHHNKVRSVVPKDQLLEMDLGEGWGPLCKFLGVPVPDVPFPRANDAAAADSYATKVLLNVLAVWTGILSVTGTTLYGLWLLKRMAS</sequence>
<keyword evidence="1" id="KW-0812">Transmembrane</keyword>
<dbReference type="PANTHER" id="PTHR36978">
    <property type="entry name" value="P-LOOP CONTAINING NUCLEOTIDE TRIPHOSPHATE HYDROLASE"/>
    <property type="match status" value="1"/>
</dbReference>
<evidence type="ECO:0000256" key="1">
    <source>
        <dbReference type="SAM" id="Phobius"/>
    </source>
</evidence>
<dbReference type="Pfam" id="PF17784">
    <property type="entry name" value="Sulfotransfer_4"/>
    <property type="match status" value="1"/>
</dbReference>
<dbReference type="Gene3D" id="3.40.50.300">
    <property type="entry name" value="P-loop containing nucleotide triphosphate hydrolases"/>
    <property type="match status" value="1"/>
</dbReference>
<accession>A0AAD9W2Q4</accession>
<dbReference type="SUPFAM" id="SSF52540">
    <property type="entry name" value="P-loop containing nucleoside triphosphate hydrolases"/>
    <property type="match status" value="1"/>
</dbReference>
<dbReference type="AlphaFoldDB" id="A0AAD9W2Q4"/>
<gene>
    <name evidence="2" type="ORF">N8I77_009673</name>
</gene>
<keyword evidence="1" id="KW-1133">Transmembrane helix</keyword>
<dbReference type="EMBL" id="JAUJFL010000005">
    <property type="protein sequence ID" value="KAK2603199.1"/>
    <property type="molecule type" value="Genomic_DNA"/>
</dbReference>
<evidence type="ECO:0000313" key="2">
    <source>
        <dbReference type="EMBL" id="KAK2603199.1"/>
    </source>
</evidence>
<dbReference type="PANTHER" id="PTHR36978:SF3">
    <property type="entry name" value="P-LOOP CONTAINING NUCLEOSIDE TRIPHOSPHATE HYDROLASE PROTEIN"/>
    <property type="match status" value="1"/>
</dbReference>
<feature type="transmembrane region" description="Helical" evidence="1">
    <location>
        <begin position="248"/>
        <end position="268"/>
    </location>
</feature>
<dbReference type="InterPro" id="IPR027417">
    <property type="entry name" value="P-loop_NTPase"/>
</dbReference>
<dbReference type="InterPro" id="IPR040632">
    <property type="entry name" value="Sulfotransfer_4"/>
</dbReference>
<proteinExistence type="predicted"/>
<name>A0AAD9W2Q4_PHOAM</name>
<dbReference type="Proteomes" id="UP001265746">
    <property type="component" value="Unassembled WGS sequence"/>
</dbReference>
<keyword evidence="3" id="KW-1185">Reference proteome</keyword>
<evidence type="ECO:0000313" key="3">
    <source>
        <dbReference type="Proteomes" id="UP001265746"/>
    </source>
</evidence>
<protein>
    <submittedName>
        <fullName evidence="2">Uncharacterized protein</fullName>
    </submittedName>
</protein>
<keyword evidence="1" id="KW-0472">Membrane</keyword>
<organism evidence="2 3">
    <name type="scientific">Phomopsis amygdali</name>
    <name type="common">Fusicoccum amygdali</name>
    <dbReference type="NCBI Taxonomy" id="1214568"/>
    <lineage>
        <taxon>Eukaryota</taxon>
        <taxon>Fungi</taxon>
        <taxon>Dikarya</taxon>
        <taxon>Ascomycota</taxon>
        <taxon>Pezizomycotina</taxon>
        <taxon>Sordariomycetes</taxon>
        <taxon>Sordariomycetidae</taxon>
        <taxon>Diaporthales</taxon>
        <taxon>Diaporthaceae</taxon>
        <taxon>Diaporthe</taxon>
    </lineage>
</organism>
<comment type="caution">
    <text evidence="2">The sequence shown here is derived from an EMBL/GenBank/DDBJ whole genome shotgun (WGS) entry which is preliminary data.</text>
</comment>